<dbReference type="AlphaFoldDB" id="A0A2N4U322"/>
<evidence type="ECO:0000313" key="2">
    <source>
        <dbReference type="Proteomes" id="UP000234190"/>
    </source>
</evidence>
<proteinExistence type="predicted"/>
<dbReference type="EMBL" id="PDNW01000010">
    <property type="protein sequence ID" value="PLC49424.1"/>
    <property type="molecule type" value="Genomic_DNA"/>
</dbReference>
<name>A0A2N4U322_9BURK</name>
<comment type="caution">
    <text evidence="1">The sequence shown here is derived from an EMBL/GenBank/DDBJ whole genome shotgun (WGS) entry which is preliminary data.</text>
</comment>
<keyword evidence="2" id="KW-1185">Reference proteome</keyword>
<reference evidence="1 2" key="1">
    <citation type="submission" date="2017-10" db="EMBL/GenBank/DDBJ databases">
        <title>Two draft genome sequences of Pusillimonas sp. strains isolated from a nitrate- and radionuclide-contaminated groundwater in Russia.</title>
        <authorList>
            <person name="Grouzdev D.S."/>
            <person name="Tourova T.P."/>
            <person name="Goeva M.A."/>
            <person name="Babich T.L."/>
            <person name="Sokolova D.S."/>
            <person name="Abdullin R."/>
            <person name="Poltaraus A.B."/>
            <person name="Toshchakov S.V."/>
            <person name="Nazina T.N."/>
        </authorList>
    </citation>
    <scope>NUCLEOTIDE SEQUENCE [LARGE SCALE GENOMIC DNA]</scope>
    <source>
        <strain evidence="1 2">JR1/69-3-13</strain>
    </source>
</reference>
<organism evidence="1 2">
    <name type="scientific">Pollutimonas subterranea</name>
    <dbReference type="NCBI Taxonomy" id="2045210"/>
    <lineage>
        <taxon>Bacteria</taxon>
        <taxon>Pseudomonadati</taxon>
        <taxon>Pseudomonadota</taxon>
        <taxon>Betaproteobacteria</taxon>
        <taxon>Burkholderiales</taxon>
        <taxon>Alcaligenaceae</taxon>
        <taxon>Pollutimonas</taxon>
    </lineage>
</organism>
<protein>
    <submittedName>
        <fullName evidence="1">Uncharacterized protein</fullName>
    </submittedName>
</protein>
<dbReference type="RefSeq" id="WP_102074299.1">
    <property type="nucleotide sequence ID" value="NZ_PDNW01000010.1"/>
</dbReference>
<accession>A0A2N4U322</accession>
<evidence type="ECO:0000313" key="1">
    <source>
        <dbReference type="EMBL" id="PLC49424.1"/>
    </source>
</evidence>
<gene>
    <name evidence="1" type="ORF">CR159_12510</name>
</gene>
<dbReference type="Proteomes" id="UP000234190">
    <property type="component" value="Unassembled WGS sequence"/>
</dbReference>
<sequence length="162" mass="17800">MAYFEDLAAIENPGKEHIVEFLTQAEAFLNGVVGFDIEGVDLHKDPPPLFTPALQELARTVLEKEIAASFNDLRSVVGGMPGEHREFVAHGLIGTPQHFALKVLGDLEKARSTFRRAWRWIRKMLILLDAVLKSIVDAAKSVVGFGVGAAVLEYKDALISMT</sequence>